<evidence type="ECO:0000313" key="2">
    <source>
        <dbReference type="EMBL" id="KAJ1106595.1"/>
    </source>
</evidence>
<sequence>MVCASRHESSSSNSGFLPQGLLGAGVLRPPGPCPRVPRGGGRVRCYVPPGARAATAASWGLESCTPPARVRTSPSKP</sequence>
<reference evidence="2" key="1">
    <citation type="journal article" date="2022" name="bioRxiv">
        <title>Sequencing and chromosome-scale assembly of the giantPleurodeles waltlgenome.</title>
        <authorList>
            <person name="Brown T."/>
            <person name="Elewa A."/>
            <person name="Iarovenko S."/>
            <person name="Subramanian E."/>
            <person name="Araus A.J."/>
            <person name="Petzold A."/>
            <person name="Susuki M."/>
            <person name="Suzuki K.-i.T."/>
            <person name="Hayashi T."/>
            <person name="Toyoda A."/>
            <person name="Oliveira C."/>
            <person name="Osipova E."/>
            <person name="Leigh N.D."/>
            <person name="Simon A."/>
            <person name="Yun M.H."/>
        </authorList>
    </citation>
    <scope>NUCLEOTIDE SEQUENCE</scope>
    <source>
        <strain evidence="2">20211129_DDA</strain>
        <tissue evidence="2">Liver</tissue>
    </source>
</reference>
<gene>
    <name evidence="2" type="ORF">NDU88_003996</name>
</gene>
<accession>A0AAV7N1R9</accession>
<comment type="caution">
    <text evidence="2">The sequence shown here is derived from an EMBL/GenBank/DDBJ whole genome shotgun (WGS) entry which is preliminary data.</text>
</comment>
<protein>
    <submittedName>
        <fullName evidence="2">Uncharacterized protein</fullName>
    </submittedName>
</protein>
<name>A0AAV7N1R9_PLEWA</name>
<proteinExistence type="predicted"/>
<dbReference type="EMBL" id="JANPWB010000013">
    <property type="protein sequence ID" value="KAJ1106595.1"/>
    <property type="molecule type" value="Genomic_DNA"/>
</dbReference>
<organism evidence="2 3">
    <name type="scientific">Pleurodeles waltl</name>
    <name type="common">Iberian ribbed newt</name>
    <dbReference type="NCBI Taxonomy" id="8319"/>
    <lineage>
        <taxon>Eukaryota</taxon>
        <taxon>Metazoa</taxon>
        <taxon>Chordata</taxon>
        <taxon>Craniata</taxon>
        <taxon>Vertebrata</taxon>
        <taxon>Euteleostomi</taxon>
        <taxon>Amphibia</taxon>
        <taxon>Batrachia</taxon>
        <taxon>Caudata</taxon>
        <taxon>Salamandroidea</taxon>
        <taxon>Salamandridae</taxon>
        <taxon>Pleurodelinae</taxon>
        <taxon>Pleurodeles</taxon>
    </lineage>
</organism>
<evidence type="ECO:0000313" key="3">
    <source>
        <dbReference type="Proteomes" id="UP001066276"/>
    </source>
</evidence>
<dbReference type="Proteomes" id="UP001066276">
    <property type="component" value="Chromosome 9"/>
</dbReference>
<keyword evidence="3" id="KW-1185">Reference proteome</keyword>
<dbReference type="AlphaFoldDB" id="A0AAV7N1R9"/>
<feature type="region of interest" description="Disordered" evidence="1">
    <location>
        <begin position="1"/>
        <end position="33"/>
    </location>
</feature>
<evidence type="ECO:0000256" key="1">
    <source>
        <dbReference type="SAM" id="MobiDB-lite"/>
    </source>
</evidence>